<gene>
    <name evidence="4" type="ORF">Pfra01_002529100</name>
</gene>
<evidence type="ECO:0000256" key="2">
    <source>
        <dbReference type="SAM" id="MobiDB-lite"/>
    </source>
</evidence>
<feature type="compositionally biased region" description="Basic and acidic residues" evidence="2">
    <location>
        <begin position="156"/>
        <end position="173"/>
    </location>
</feature>
<protein>
    <submittedName>
        <fullName evidence="4">Unnamed protein product</fullName>
    </submittedName>
</protein>
<dbReference type="AlphaFoldDB" id="A0A9W7D968"/>
<reference evidence="4" key="1">
    <citation type="submission" date="2023-04" db="EMBL/GenBank/DDBJ databases">
        <title>Phytophthora fragariaefolia NBRC 109709.</title>
        <authorList>
            <person name="Ichikawa N."/>
            <person name="Sato H."/>
            <person name="Tonouchi N."/>
        </authorList>
    </citation>
    <scope>NUCLEOTIDE SEQUENCE</scope>
    <source>
        <strain evidence="4">NBRC 109709</strain>
    </source>
</reference>
<evidence type="ECO:0000313" key="5">
    <source>
        <dbReference type="Proteomes" id="UP001165121"/>
    </source>
</evidence>
<dbReference type="PROSITE" id="PS50158">
    <property type="entry name" value="ZF_CCHC"/>
    <property type="match status" value="1"/>
</dbReference>
<feature type="compositionally biased region" description="Basic residues" evidence="2">
    <location>
        <begin position="109"/>
        <end position="120"/>
    </location>
</feature>
<dbReference type="EMBL" id="BSXT01004717">
    <property type="protein sequence ID" value="GMF58710.1"/>
    <property type="molecule type" value="Genomic_DNA"/>
</dbReference>
<accession>A0A9W7D968</accession>
<keyword evidence="1" id="KW-0862">Zinc</keyword>
<feature type="region of interest" description="Disordered" evidence="2">
    <location>
        <begin position="96"/>
        <end position="140"/>
    </location>
</feature>
<dbReference type="GO" id="GO:0008270">
    <property type="term" value="F:zinc ion binding"/>
    <property type="evidence" value="ECO:0007669"/>
    <property type="project" value="UniProtKB-KW"/>
</dbReference>
<dbReference type="SUPFAM" id="SSF57756">
    <property type="entry name" value="Retrovirus zinc finger-like domains"/>
    <property type="match status" value="1"/>
</dbReference>
<proteinExistence type="predicted"/>
<feature type="region of interest" description="Disordered" evidence="2">
    <location>
        <begin position="223"/>
        <end position="248"/>
    </location>
</feature>
<feature type="compositionally biased region" description="Polar residues" evidence="2">
    <location>
        <begin position="362"/>
        <end position="381"/>
    </location>
</feature>
<feature type="compositionally biased region" description="Basic and acidic residues" evidence="2">
    <location>
        <begin position="223"/>
        <end position="233"/>
    </location>
</feature>
<dbReference type="Pfam" id="PF00098">
    <property type="entry name" value="zf-CCHC"/>
    <property type="match status" value="1"/>
</dbReference>
<feature type="domain" description="CCHC-type" evidence="3">
    <location>
        <begin position="177"/>
        <end position="190"/>
    </location>
</feature>
<feature type="compositionally biased region" description="Basic and acidic residues" evidence="2">
    <location>
        <begin position="331"/>
        <end position="342"/>
    </location>
</feature>
<dbReference type="Gene3D" id="4.10.60.10">
    <property type="entry name" value="Zinc finger, CCHC-type"/>
    <property type="match status" value="1"/>
</dbReference>
<feature type="compositionally biased region" description="Polar residues" evidence="2">
    <location>
        <begin position="238"/>
        <end position="248"/>
    </location>
</feature>
<organism evidence="4 5">
    <name type="scientific">Phytophthora fragariaefolia</name>
    <dbReference type="NCBI Taxonomy" id="1490495"/>
    <lineage>
        <taxon>Eukaryota</taxon>
        <taxon>Sar</taxon>
        <taxon>Stramenopiles</taxon>
        <taxon>Oomycota</taxon>
        <taxon>Peronosporomycetes</taxon>
        <taxon>Peronosporales</taxon>
        <taxon>Peronosporaceae</taxon>
        <taxon>Phytophthora</taxon>
    </lineage>
</organism>
<evidence type="ECO:0000256" key="1">
    <source>
        <dbReference type="PROSITE-ProRule" id="PRU00047"/>
    </source>
</evidence>
<sequence>MDNVAQGMTNIGQPWAVAPSPHLMTMAGTTEPLNVTPGISGTGLPAEMTSAVEANNGEARGVALFTNPQGVWNDCFGTWDPLPGHIWNGKFWAETKQREAQRQTARTKADRKKPASKARAKREQVTSSDEDSDVKPRRRRFKAAVKQAVADPKLCSTERIRSDKRQVEEENRPSESCFKCGKSGHWAAFCTVQPKSFACIKPGHFACECPDADLKALGLRRPEASERPQEETHGGNGTMQAGKTATMAQPQNAIQRLGSTAGKYGKGSDPAGTDGGIRAIRPAFVTKRFEQFEREAELQRTKSADGERVNDEREGAGVLQDGDGANVFRSGKGDRVEKRSGEESTDEGLLTPNDETDRVLNGDSTAMTEGISSNVSNGTVV</sequence>
<keyword evidence="1" id="KW-0479">Metal-binding</keyword>
<feature type="region of interest" description="Disordered" evidence="2">
    <location>
        <begin position="156"/>
        <end position="175"/>
    </location>
</feature>
<dbReference type="Proteomes" id="UP001165121">
    <property type="component" value="Unassembled WGS sequence"/>
</dbReference>
<name>A0A9W7D968_9STRA</name>
<dbReference type="OrthoDB" id="125001at2759"/>
<dbReference type="InterPro" id="IPR036875">
    <property type="entry name" value="Znf_CCHC_sf"/>
</dbReference>
<keyword evidence="1" id="KW-0863">Zinc-finger</keyword>
<evidence type="ECO:0000313" key="4">
    <source>
        <dbReference type="EMBL" id="GMF58710.1"/>
    </source>
</evidence>
<evidence type="ECO:0000259" key="3">
    <source>
        <dbReference type="PROSITE" id="PS50158"/>
    </source>
</evidence>
<dbReference type="InterPro" id="IPR001878">
    <property type="entry name" value="Znf_CCHC"/>
</dbReference>
<dbReference type="SMART" id="SM00343">
    <property type="entry name" value="ZnF_C2HC"/>
    <property type="match status" value="2"/>
</dbReference>
<comment type="caution">
    <text evidence="4">The sequence shown here is derived from an EMBL/GenBank/DDBJ whole genome shotgun (WGS) entry which is preliminary data.</text>
</comment>
<dbReference type="GO" id="GO:0003676">
    <property type="term" value="F:nucleic acid binding"/>
    <property type="evidence" value="ECO:0007669"/>
    <property type="project" value="InterPro"/>
</dbReference>
<keyword evidence="5" id="KW-1185">Reference proteome</keyword>
<feature type="compositionally biased region" description="Basic and acidic residues" evidence="2">
    <location>
        <begin position="296"/>
        <end position="315"/>
    </location>
</feature>
<feature type="region of interest" description="Disordered" evidence="2">
    <location>
        <begin position="296"/>
        <end position="381"/>
    </location>
</feature>